<sequence length="312" mass="33913">MFLNLLRAIKHPTEQRFEASSAGAQTLSPGCFDMDRQHALSAYGFRATHAYTSESLHARIPLFIKVDRELRASLLSYSHPLTVHHSASFASNGAQSSRIGALSTLHPGACRAYTTSLARPRRVALAIPMVAPPTSILPRSAASAACSPDTLVFTFGVFVVSKQMHARDTATFPICGGEFHLPDDDEAIIIPSPYTHLPPPLSPGVLNNTMETYVPPRRTGTGCFAVRYDVGVLLYMARIPYPLRPLSMVVLQYLSLSDVLRASSSPACELALHVRVLRVYIVVGDSGICVIVVPIDMRQEPIFGVSMLLRSG</sequence>
<evidence type="ECO:0000313" key="1">
    <source>
        <dbReference type="EMBL" id="KAK6978004.1"/>
    </source>
</evidence>
<accession>A0AAV9ZCQ7</accession>
<dbReference type="EMBL" id="JAWWNJ010000162">
    <property type="protein sequence ID" value="KAK6978004.1"/>
    <property type="molecule type" value="Genomic_DNA"/>
</dbReference>
<dbReference type="AlphaFoldDB" id="A0AAV9ZCQ7"/>
<comment type="caution">
    <text evidence="1">The sequence shown here is derived from an EMBL/GenBank/DDBJ whole genome shotgun (WGS) entry which is preliminary data.</text>
</comment>
<gene>
    <name evidence="1" type="ORF">R3P38DRAFT_3294617</name>
</gene>
<keyword evidence="2" id="KW-1185">Reference proteome</keyword>
<name>A0AAV9ZCQ7_9AGAR</name>
<protein>
    <submittedName>
        <fullName evidence="1">Uncharacterized protein</fullName>
    </submittedName>
</protein>
<dbReference type="Proteomes" id="UP001362999">
    <property type="component" value="Unassembled WGS sequence"/>
</dbReference>
<organism evidence="1 2">
    <name type="scientific">Favolaschia claudopus</name>
    <dbReference type="NCBI Taxonomy" id="2862362"/>
    <lineage>
        <taxon>Eukaryota</taxon>
        <taxon>Fungi</taxon>
        <taxon>Dikarya</taxon>
        <taxon>Basidiomycota</taxon>
        <taxon>Agaricomycotina</taxon>
        <taxon>Agaricomycetes</taxon>
        <taxon>Agaricomycetidae</taxon>
        <taxon>Agaricales</taxon>
        <taxon>Marasmiineae</taxon>
        <taxon>Mycenaceae</taxon>
        <taxon>Favolaschia</taxon>
    </lineage>
</organism>
<proteinExistence type="predicted"/>
<reference evidence="1 2" key="1">
    <citation type="journal article" date="2024" name="J Genomics">
        <title>Draft genome sequencing and assembly of Favolaschia claudopus CIRM-BRFM 2984 isolated from oak limbs.</title>
        <authorList>
            <person name="Navarro D."/>
            <person name="Drula E."/>
            <person name="Chaduli D."/>
            <person name="Cazenave R."/>
            <person name="Ahrendt S."/>
            <person name="Wang J."/>
            <person name="Lipzen A."/>
            <person name="Daum C."/>
            <person name="Barry K."/>
            <person name="Grigoriev I.V."/>
            <person name="Favel A."/>
            <person name="Rosso M.N."/>
            <person name="Martin F."/>
        </authorList>
    </citation>
    <scope>NUCLEOTIDE SEQUENCE [LARGE SCALE GENOMIC DNA]</scope>
    <source>
        <strain evidence="1 2">CIRM-BRFM 2984</strain>
    </source>
</reference>
<evidence type="ECO:0000313" key="2">
    <source>
        <dbReference type="Proteomes" id="UP001362999"/>
    </source>
</evidence>